<dbReference type="GO" id="GO:0005524">
    <property type="term" value="F:ATP binding"/>
    <property type="evidence" value="ECO:0007669"/>
    <property type="project" value="InterPro"/>
</dbReference>
<dbReference type="InterPro" id="IPR014001">
    <property type="entry name" value="Helicase_ATP-bd"/>
</dbReference>
<dbReference type="PROSITE" id="PS51194">
    <property type="entry name" value="HELICASE_CTER"/>
    <property type="match status" value="1"/>
</dbReference>
<dbReference type="InterPro" id="IPR000330">
    <property type="entry name" value="SNF2_N"/>
</dbReference>
<dbReference type="InterPro" id="IPR052583">
    <property type="entry name" value="ATP-helicase/E3_Ub-Ligase"/>
</dbReference>
<protein>
    <recommendedName>
        <fullName evidence="9">E3 ubiquitin-protein ligase SHPRH</fullName>
    </recommendedName>
</protein>
<dbReference type="InterPro" id="IPR027417">
    <property type="entry name" value="P-loop_NTPase"/>
</dbReference>
<dbReference type="PANTHER" id="PTHR45865:SF1">
    <property type="entry name" value="E3 UBIQUITIN-PROTEIN LIGASE SHPRH"/>
    <property type="match status" value="1"/>
</dbReference>
<reference evidence="8" key="1">
    <citation type="submission" date="2024-02" db="UniProtKB">
        <authorList>
            <consortium name="WormBaseParasite"/>
        </authorList>
    </citation>
    <scope>IDENTIFICATION</scope>
</reference>
<keyword evidence="1 4" id="KW-0479">Metal-binding</keyword>
<dbReference type="InterPro" id="IPR013083">
    <property type="entry name" value="Znf_RING/FYVE/PHD"/>
</dbReference>
<evidence type="ECO:0000259" key="5">
    <source>
        <dbReference type="PROSITE" id="PS50089"/>
    </source>
</evidence>
<dbReference type="Gene3D" id="3.30.40.10">
    <property type="entry name" value="Zinc/RING finger domain, C3HC4 (zinc finger)"/>
    <property type="match status" value="1"/>
</dbReference>
<sequence length="1546" mass="177742">MHKSGDYERIQQRRRKIEMYKVEREKRAKLILEQELTERNTFEEQKRSEEQMRLIKLGKEHKLLRQKYHEKLEAVRKHRLAVRAAKRRLARVQEWEDKKAEDEKARLKAEEKARKRKYEDECRERHSSQIILYDEVDGEVKIYQPVKTTSPWKGAQAYYSVTCIGALPWTQQSMNFYGTHLKHYRGLGISLAIPTDIEEDGFFVDVYQKESFVLPSWKNHDQTAFLLKDRLMKRAPTTLRFLLMAMMPDLDLPMIQSEEAELQREDFHGYFEELKEGRRIAPRYELQMQDLTATLRPYQEEAVRFMIHKELHPQLKAATEFSSIEVQEGIYYFPYCGLFAKQRWDIELSLQGGILAEEMGLGKTVELLALISTRNPNNPDPDIIKKNHVKKRREDPIVETVEYLVSSVTASIEGDMGIKEMDKIRAKSVKGVLNYNNQLPNKSKNFWLTCVSCYERCCSDRVTLPANYDTTNFKCPTCMIDETVDAGATLIVVPSSILSQWYEEIRRHIRENVTVDLYQGVFVHGYKHPELLGSQDIVLTTYSVLEKELYLVDWKPKEGLRKMARAQLSPSPLLSINWWRICLDESQMVEGGTRRAALMCHKLRSRARWCVTGTPLQRSLSDIGGLLSFLGIFPFSVPEIWSKLHWVQYTHGDKDFLLNFIRQFFWRNNKQDVIDQLNLPPRNANLTTLDFAPLEERTYQIGLEVTKQALSRDLRTSTIEENPETLLKNLNQKLFTKIWSRLCYLRASIVTATGEGLGLGTVLGNTPNVLFARLHLRGRRDLMDKNRTLIANRHGLAGLHFLYGNLDEAFEVYKQAWDILLDTKRINEKLGLASNSIEDLFTAEELDVDRNENEGAVEEAKRKPITVDSTQVIHCGKALKALAEVHEGARRFFEEQTIGDYLAGAAGRFLGQSLGAIHLASADIIKAIEKYNDGQSRLPENEKFSWLAKALNLVMSDENHEIAIFKAIEDMRGKDSLDKKRANDPAQLRTTNTLHRDFYQTDRSGAVTPLKGDSLRQQIFSVVNKASDEIAFICEETVTMVDAALECEKISADLRQVMECDCYKEFMMTTEERDAMNAKIVHAVGREGRRMPRAERSNIVPDQERSFMILTDDLDKETLLNTRCGSCRIGRRIRDLRELLGGTRDASLQTDSRFSFELLCARLFRIAIRVPMSQAASTKFNQMYDDFCAWISQIRPLFEASLSAVQAVQELAHKLVELENASKRIEEGMEIFVPRVNRGTQEIKAIVNKKKDNRLLQAFKIADQQFVVERQKEIDLIVYLRAANMGSPGECPICYEPLEYQWMVFPCAHVVCLGCWKILKKRSTILHEDQLYIQCITCRAKAIDYKVTKVVSCPNVAVNDEQMPGSSKRKLKDMRKQAPKDVSLSVKISAIVLRIYEIVREDPNAKILVFSSMDLVLRALHSAFSQCQIAFVELKTNAKRNSTLKEFKLSHDLKVCLMPLSSGANGLNLTEANHVIFAEPIVETSVEAQAIGRIDRFGQTKPTTVHHFVVQNSIEEEIYRITQNHLFDEGWTVQTLKDVFGIQGIQ</sequence>
<dbReference type="InterPro" id="IPR001841">
    <property type="entry name" value="Znf_RING"/>
</dbReference>
<keyword evidence="3" id="KW-0862">Zinc</keyword>
<accession>A0AAF3EGQ1</accession>
<feature type="domain" description="RING-type" evidence="5">
    <location>
        <begin position="1291"/>
        <end position="1339"/>
    </location>
</feature>
<dbReference type="Pfam" id="PF00176">
    <property type="entry name" value="SNF2-rel_dom"/>
    <property type="match status" value="1"/>
</dbReference>
<keyword evidence="7" id="KW-1185">Reference proteome</keyword>
<dbReference type="InterPro" id="IPR038718">
    <property type="entry name" value="SNF2-like_sf"/>
</dbReference>
<dbReference type="GO" id="GO:0006974">
    <property type="term" value="P:DNA damage response"/>
    <property type="evidence" value="ECO:0007669"/>
    <property type="project" value="TreeGrafter"/>
</dbReference>
<dbReference type="SMART" id="SM00490">
    <property type="entry name" value="HELICc"/>
    <property type="match status" value="1"/>
</dbReference>
<dbReference type="GO" id="GO:0008270">
    <property type="term" value="F:zinc ion binding"/>
    <property type="evidence" value="ECO:0007669"/>
    <property type="project" value="UniProtKB-KW"/>
</dbReference>
<feature type="domain" description="Helicase C-terminal" evidence="6">
    <location>
        <begin position="1391"/>
        <end position="1540"/>
    </location>
</feature>
<dbReference type="GO" id="GO:0005634">
    <property type="term" value="C:nucleus"/>
    <property type="evidence" value="ECO:0007669"/>
    <property type="project" value="TreeGrafter"/>
</dbReference>
<dbReference type="InterPro" id="IPR049730">
    <property type="entry name" value="SNF2/RAD54-like_C"/>
</dbReference>
<name>A0AAF3EGQ1_9BILA</name>
<dbReference type="SUPFAM" id="SSF52540">
    <property type="entry name" value="P-loop containing nucleoside triphosphate hydrolases"/>
    <property type="match status" value="2"/>
</dbReference>
<evidence type="ECO:0000256" key="4">
    <source>
        <dbReference type="PROSITE-ProRule" id="PRU00175"/>
    </source>
</evidence>
<keyword evidence="2" id="KW-0378">Hydrolase</keyword>
<evidence type="ECO:0000256" key="3">
    <source>
        <dbReference type="ARBA" id="ARBA00022833"/>
    </source>
</evidence>
<dbReference type="Gene3D" id="3.40.50.300">
    <property type="entry name" value="P-loop containing nucleotide triphosphate hydrolases"/>
    <property type="match status" value="1"/>
</dbReference>
<keyword evidence="1 4" id="KW-0863">Zinc-finger</keyword>
<dbReference type="InterPro" id="IPR001650">
    <property type="entry name" value="Helicase_C-like"/>
</dbReference>
<dbReference type="CDD" id="cd18070">
    <property type="entry name" value="DEXQc_SHPRH"/>
    <property type="match status" value="1"/>
</dbReference>
<dbReference type="GO" id="GO:0016787">
    <property type="term" value="F:hydrolase activity"/>
    <property type="evidence" value="ECO:0007669"/>
    <property type="project" value="UniProtKB-KW"/>
</dbReference>
<dbReference type="GO" id="GO:0000209">
    <property type="term" value="P:protein polyubiquitination"/>
    <property type="evidence" value="ECO:0007669"/>
    <property type="project" value="TreeGrafter"/>
</dbReference>
<proteinExistence type="predicted"/>
<evidence type="ECO:0000259" key="6">
    <source>
        <dbReference type="PROSITE" id="PS51194"/>
    </source>
</evidence>
<dbReference type="Gene3D" id="3.40.50.10810">
    <property type="entry name" value="Tandem AAA-ATPase domain"/>
    <property type="match status" value="2"/>
</dbReference>
<evidence type="ECO:0000256" key="2">
    <source>
        <dbReference type="ARBA" id="ARBA00022801"/>
    </source>
</evidence>
<dbReference type="SUPFAM" id="SSF57850">
    <property type="entry name" value="RING/U-box"/>
    <property type="match status" value="1"/>
</dbReference>
<evidence type="ECO:0000313" key="8">
    <source>
        <dbReference type="WBParaSite" id="MBELARI_LOCUS13152"/>
    </source>
</evidence>
<dbReference type="Proteomes" id="UP000887575">
    <property type="component" value="Unassembled WGS sequence"/>
</dbReference>
<dbReference type="PROSITE" id="PS50089">
    <property type="entry name" value="ZF_RING_2"/>
    <property type="match status" value="1"/>
</dbReference>
<organism evidence="7 8">
    <name type="scientific">Mesorhabditis belari</name>
    <dbReference type="NCBI Taxonomy" id="2138241"/>
    <lineage>
        <taxon>Eukaryota</taxon>
        <taxon>Metazoa</taxon>
        <taxon>Ecdysozoa</taxon>
        <taxon>Nematoda</taxon>
        <taxon>Chromadorea</taxon>
        <taxon>Rhabditida</taxon>
        <taxon>Rhabditina</taxon>
        <taxon>Rhabditomorpha</taxon>
        <taxon>Rhabditoidea</taxon>
        <taxon>Rhabditidae</taxon>
        <taxon>Mesorhabditinae</taxon>
        <taxon>Mesorhabditis</taxon>
    </lineage>
</organism>
<evidence type="ECO:0008006" key="9">
    <source>
        <dbReference type="Google" id="ProtNLM"/>
    </source>
</evidence>
<dbReference type="SMART" id="SM00487">
    <property type="entry name" value="DEXDc"/>
    <property type="match status" value="1"/>
</dbReference>
<dbReference type="PANTHER" id="PTHR45865">
    <property type="entry name" value="E3 UBIQUITIN-PROTEIN LIGASE SHPRH FAMILY MEMBER"/>
    <property type="match status" value="1"/>
</dbReference>
<dbReference type="CDD" id="cd18793">
    <property type="entry name" value="SF2_C_SNF"/>
    <property type="match status" value="1"/>
</dbReference>
<evidence type="ECO:0000256" key="1">
    <source>
        <dbReference type="ARBA" id="ARBA00022771"/>
    </source>
</evidence>
<dbReference type="GO" id="GO:0061630">
    <property type="term" value="F:ubiquitin protein ligase activity"/>
    <property type="evidence" value="ECO:0007669"/>
    <property type="project" value="TreeGrafter"/>
</dbReference>
<evidence type="ECO:0000313" key="7">
    <source>
        <dbReference type="Proteomes" id="UP000887575"/>
    </source>
</evidence>
<dbReference type="Pfam" id="PF00271">
    <property type="entry name" value="Helicase_C"/>
    <property type="match status" value="1"/>
</dbReference>
<dbReference type="WBParaSite" id="MBELARI_LOCUS13152">
    <property type="protein sequence ID" value="MBELARI_LOCUS13152"/>
    <property type="gene ID" value="MBELARI_LOCUS13152"/>
</dbReference>